<keyword evidence="4 11" id="KW-0808">Transferase</keyword>
<dbReference type="PROSITE" id="PS50084">
    <property type="entry name" value="KH_TYPE_1"/>
    <property type="match status" value="1"/>
</dbReference>
<keyword evidence="5" id="KW-0548">Nucleotidyltransferase</keyword>
<evidence type="ECO:0000256" key="8">
    <source>
        <dbReference type="PROSITE-ProRule" id="PRU00117"/>
    </source>
</evidence>
<dbReference type="SUPFAM" id="SSF50249">
    <property type="entry name" value="Nucleic acid-binding proteins"/>
    <property type="match status" value="1"/>
</dbReference>
<keyword evidence="6" id="KW-0460">Magnesium</keyword>
<dbReference type="SUPFAM" id="SSF54211">
    <property type="entry name" value="Ribosomal protein S5 domain 2-like"/>
    <property type="match status" value="1"/>
</dbReference>
<dbReference type="InterPro" id="IPR015848">
    <property type="entry name" value="PNPase_PH_RNA-bd_bac/org-type"/>
</dbReference>
<reference evidence="12" key="1">
    <citation type="submission" date="2016-10" db="EMBL/GenBank/DDBJ databases">
        <authorList>
            <person name="Varghese N."/>
            <person name="Submissions S."/>
        </authorList>
    </citation>
    <scope>NUCLEOTIDE SEQUENCE [LARGE SCALE GENOMIC DNA]</scope>
    <source>
        <strain evidence="12">KCTC 32246</strain>
    </source>
</reference>
<sequence length="696" mass="74761">MSISSKTFSFGQLEACAEIGWLGDVAPYSVLLRLGQGSALARCEVAQGVEHQRLQTTFLKRSYAQGAMANLARREDQPSAIDLAHADFLQSLFDPVVRVSPSTCVKLDVQVLEEDPKIDARLATALAASLCLSLTGHVQGSPKALVQLAIANGSCRLNPSLDMIPSAQASLWVFGDTDHLLHVDGSARELDEALLTKALETAHECIKKTSQVLGELSSLGKPDLDTPSVDASSCPALLHKVRALATQPLFEIFSIKDAEKRDRRWDDLHKAVQLSLCLNDNYPDHLQKITSCFRQVTTDVVRSRILGGHLRPDQRTAEQLRPRSKIEVGHHSRAHGSASVATNGSRTHATASLGLNRSALDKVQGAAAEAFIAHVYLNSKGSPSAVSAEATSRWLTNALRPAMPAVENFPYAIRLDCEYWGDASASKQVSLCAATLALMDAGVPLKAPVAAVEVGLLRSPSHFRALSELDDVERPACDLTATLAGTQAGLTGIHIRSQGVKLTSDILAVVLQQARQNRLELLLRMGDALATPRTLNPQVPRVQILKISPNQTGLLVGRGGTTVRALCEDTRSQIEVFPDGRVLVSAGNDLCLQRAVAAIEITLKPIRVGQVYQGTVSGFTESGALITLAPGRTGLLPASATLSPQASPEKQFKVGESVRALCTDLDKRGRAWLSIKALYEQEEIDDQPDPSPLRLA</sequence>
<dbReference type="GO" id="GO:0006396">
    <property type="term" value="P:RNA processing"/>
    <property type="evidence" value="ECO:0007669"/>
    <property type="project" value="InterPro"/>
</dbReference>
<evidence type="ECO:0000256" key="1">
    <source>
        <dbReference type="ARBA" id="ARBA00007404"/>
    </source>
</evidence>
<dbReference type="InterPro" id="IPR004087">
    <property type="entry name" value="KH_dom"/>
</dbReference>
<dbReference type="InterPro" id="IPR036345">
    <property type="entry name" value="ExoRNase_PH_dom2_sf"/>
</dbReference>
<dbReference type="CDD" id="cd02393">
    <property type="entry name" value="KH-I_PNPase"/>
    <property type="match status" value="1"/>
</dbReference>
<dbReference type="InterPro" id="IPR020568">
    <property type="entry name" value="Ribosomal_Su5_D2-typ_SF"/>
</dbReference>
<evidence type="ECO:0000256" key="7">
    <source>
        <dbReference type="ARBA" id="ARBA00022884"/>
    </source>
</evidence>
<evidence type="ECO:0000256" key="4">
    <source>
        <dbReference type="ARBA" id="ARBA00022679"/>
    </source>
</evidence>
<feature type="domain" description="S1 motif" evidence="10">
    <location>
        <begin position="609"/>
        <end position="676"/>
    </location>
</feature>
<dbReference type="InterPro" id="IPR003029">
    <property type="entry name" value="S1_domain"/>
</dbReference>
<dbReference type="InterPro" id="IPR012340">
    <property type="entry name" value="NA-bd_OB-fold"/>
</dbReference>
<dbReference type="InterPro" id="IPR036612">
    <property type="entry name" value="KH_dom_type_1_sf"/>
</dbReference>
<protein>
    <recommendedName>
        <fullName evidence="2">polyribonucleotide nucleotidyltransferase</fullName>
        <ecNumber evidence="2">2.7.7.8</ecNumber>
    </recommendedName>
</protein>
<evidence type="ECO:0000313" key="11">
    <source>
        <dbReference type="EMBL" id="SDU83752.1"/>
    </source>
</evidence>
<evidence type="ECO:0000313" key="12">
    <source>
        <dbReference type="Proteomes" id="UP000198675"/>
    </source>
</evidence>
<dbReference type="PROSITE" id="PS50126">
    <property type="entry name" value="S1"/>
    <property type="match status" value="1"/>
</dbReference>
<name>A0A1H2LSD4_9PSED</name>
<dbReference type="GO" id="GO:0003723">
    <property type="term" value="F:RNA binding"/>
    <property type="evidence" value="ECO:0007669"/>
    <property type="project" value="UniProtKB-UniRule"/>
</dbReference>
<organism evidence="11 12">
    <name type="scientific">Pseudomonas sihuiensis</name>
    <dbReference type="NCBI Taxonomy" id="1274359"/>
    <lineage>
        <taxon>Bacteria</taxon>
        <taxon>Pseudomonadati</taxon>
        <taxon>Pseudomonadota</taxon>
        <taxon>Gammaproteobacteria</taxon>
        <taxon>Pseudomonadales</taxon>
        <taxon>Pseudomonadaceae</taxon>
        <taxon>Pseudomonas</taxon>
    </lineage>
</organism>
<dbReference type="SUPFAM" id="SSF55666">
    <property type="entry name" value="Ribonuclease PH domain 2-like"/>
    <property type="match status" value="2"/>
</dbReference>
<dbReference type="SMART" id="SM00322">
    <property type="entry name" value="KH"/>
    <property type="match status" value="1"/>
</dbReference>
<dbReference type="InterPro" id="IPR001247">
    <property type="entry name" value="ExoRNase_PH_dom1"/>
</dbReference>
<gene>
    <name evidence="11" type="ORF">SAMN05216363_2110</name>
</gene>
<keyword evidence="12" id="KW-1185">Reference proteome</keyword>
<feature type="compositionally biased region" description="Basic and acidic residues" evidence="9">
    <location>
        <begin position="312"/>
        <end position="330"/>
    </location>
</feature>
<evidence type="ECO:0000256" key="9">
    <source>
        <dbReference type="SAM" id="MobiDB-lite"/>
    </source>
</evidence>
<dbReference type="Pfam" id="PF00575">
    <property type="entry name" value="S1"/>
    <property type="match status" value="1"/>
</dbReference>
<dbReference type="Gene3D" id="3.30.230.70">
    <property type="entry name" value="GHMP Kinase, N-terminal domain"/>
    <property type="match status" value="2"/>
</dbReference>
<accession>A0A1H2LSD4</accession>
<dbReference type="InterPro" id="IPR027408">
    <property type="entry name" value="PNPase/RNase_PH_dom_sf"/>
</dbReference>
<dbReference type="InterPro" id="IPR036456">
    <property type="entry name" value="PNPase_PH_RNA-bd_sf"/>
</dbReference>
<dbReference type="Proteomes" id="UP000198675">
    <property type="component" value="Chromosome I"/>
</dbReference>
<keyword evidence="3" id="KW-0963">Cytoplasm</keyword>
<comment type="similarity">
    <text evidence="1">Belongs to the polyribonucleotide nucleotidyltransferase family.</text>
</comment>
<dbReference type="Pfam" id="PF01138">
    <property type="entry name" value="RNase_PH"/>
    <property type="match status" value="1"/>
</dbReference>
<dbReference type="PANTHER" id="PTHR11252:SF0">
    <property type="entry name" value="POLYRIBONUCLEOTIDE NUCLEOTIDYLTRANSFERASE 1, MITOCHONDRIAL"/>
    <property type="match status" value="1"/>
</dbReference>
<feature type="region of interest" description="Disordered" evidence="9">
    <location>
        <begin position="312"/>
        <end position="345"/>
    </location>
</feature>
<dbReference type="Gene3D" id="2.40.50.140">
    <property type="entry name" value="Nucleic acid-binding proteins"/>
    <property type="match status" value="1"/>
</dbReference>
<evidence type="ECO:0000256" key="6">
    <source>
        <dbReference type="ARBA" id="ARBA00022842"/>
    </source>
</evidence>
<dbReference type="EC" id="2.7.7.8" evidence="2"/>
<evidence type="ECO:0000256" key="3">
    <source>
        <dbReference type="ARBA" id="ARBA00022490"/>
    </source>
</evidence>
<proteinExistence type="inferred from homology"/>
<evidence type="ECO:0000259" key="10">
    <source>
        <dbReference type="PROSITE" id="PS50126"/>
    </source>
</evidence>
<dbReference type="SMART" id="SM00316">
    <property type="entry name" value="S1"/>
    <property type="match status" value="1"/>
</dbReference>
<dbReference type="GO" id="GO:0004654">
    <property type="term" value="F:polyribonucleotide nucleotidyltransferase activity"/>
    <property type="evidence" value="ECO:0007669"/>
    <property type="project" value="UniProtKB-EC"/>
</dbReference>
<dbReference type="GO" id="GO:0005829">
    <property type="term" value="C:cytosol"/>
    <property type="evidence" value="ECO:0007669"/>
    <property type="project" value="TreeGrafter"/>
</dbReference>
<keyword evidence="7 8" id="KW-0694">RNA-binding</keyword>
<dbReference type="Pfam" id="PF03726">
    <property type="entry name" value="PNPase"/>
    <property type="match status" value="1"/>
</dbReference>
<dbReference type="SUPFAM" id="SSF54791">
    <property type="entry name" value="Eukaryotic type KH-domain (KH-domain type I)"/>
    <property type="match status" value="1"/>
</dbReference>
<dbReference type="AlphaFoldDB" id="A0A1H2LSD4"/>
<dbReference type="Gene3D" id="3.30.1370.10">
    <property type="entry name" value="K Homology domain, type 1"/>
    <property type="match status" value="1"/>
</dbReference>
<dbReference type="InterPro" id="IPR004088">
    <property type="entry name" value="KH_dom_type_1"/>
</dbReference>
<dbReference type="PANTHER" id="PTHR11252">
    <property type="entry name" value="POLYRIBONUCLEOTIDE NUCLEOTIDYLTRANSFERASE"/>
    <property type="match status" value="1"/>
</dbReference>
<dbReference type="EMBL" id="LT629797">
    <property type="protein sequence ID" value="SDU83752.1"/>
    <property type="molecule type" value="Genomic_DNA"/>
</dbReference>
<dbReference type="SUPFAM" id="SSF46915">
    <property type="entry name" value="Polynucleotide phosphorylase/guanosine pentaphosphate synthase (PNPase/GPSI), domain 3"/>
    <property type="match status" value="1"/>
</dbReference>
<evidence type="ECO:0000256" key="5">
    <source>
        <dbReference type="ARBA" id="ARBA00022695"/>
    </source>
</evidence>
<dbReference type="RefSeq" id="WP_081593852.1">
    <property type="nucleotide sequence ID" value="NZ_LT629797.1"/>
</dbReference>
<dbReference type="GO" id="GO:0006402">
    <property type="term" value="P:mRNA catabolic process"/>
    <property type="evidence" value="ECO:0007669"/>
    <property type="project" value="InterPro"/>
</dbReference>
<dbReference type="Pfam" id="PF00013">
    <property type="entry name" value="KH_1"/>
    <property type="match status" value="1"/>
</dbReference>
<dbReference type="InterPro" id="IPR012162">
    <property type="entry name" value="PNPase"/>
</dbReference>
<dbReference type="GO" id="GO:0000175">
    <property type="term" value="F:3'-5'-RNA exonuclease activity"/>
    <property type="evidence" value="ECO:0007669"/>
    <property type="project" value="TreeGrafter"/>
</dbReference>
<evidence type="ECO:0000256" key="2">
    <source>
        <dbReference type="ARBA" id="ARBA00012416"/>
    </source>
</evidence>